<reference evidence="1 2" key="1">
    <citation type="submission" date="2020-02" db="EMBL/GenBank/DDBJ databases">
        <title>Acidophilic actinobacteria isolated from forest soil.</title>
        <authorList>
            <person name="Golinska P."/>
        </authorList>
    </citation>
    <scope>NUCLEOTIDE SEQUENCE [LARGE SCALE GENOMIC DNA]</scope>
    <source>
        <strain evidence="1 2">NL8</strain>
    </source>
</reference>
<dbReference type="Proteomes" id="UP000730482">
    <property type="component" value="Unassembled WGS sequence"/>
</dbReference>
<dbReference type="RefSeq" id="WP_212013349.1">
    <property type="nucleotide sequence ID" value="NZ_JAAFYZ010000104.1"/>
</dbReference>
<evidence type="ECO:0000313" key="1">
    <source>
        <dbReference type="EMBL" id="MBS2550474.1"/>
    </source>
</evidence>
<comment type="caution">
    <text evidence="1">The sequence shown here is derived from an EMBL/GenBank/DDBJ whole genome shotgun (WGS) entry which is preliminary data.</text>
</comment>
<proteinExistence type="predicted"/>
<name>A0ABS5KWU0_9ACTN</name>
<keyword evidence="2" id="KW-1185">Reference proteome</keyword>
<dbReference type="EMBL" id="JAAFYZ010000104">
    <property type="protein sequence ID" value="MBS2550474.1"/>
    <property type="molecule type" value="Genomic_DNA"/>
</dbReference>
<protein>
    <submittedName>
        <fullName evidence="1">Uncharacterized protein</fullName>
    </submittedName>
</protein>
<evidence type="ECO:0000313" key="2">
    <source>
        <dbReference type="Proteomes" id="UP000730482"/>
    </source>
</evidence>
<sequence>MSRPHPETVVASLPLELGGVLRIVTEDVDLTRGTVRWVVRGPHITGVVWLTREDSWDVDDDPDDPGSFRCRMYSGNSTGAGDRHNDVIRADPLSCYGVAASRYRLGERMAHLTELAADPIPERNDYASVTASARRVVDVRHALASVLQ</sequence>
<accession>A0ABS5KWU0</accession>
<gene>
    <name evidence="1" type="ORF">KGQ19_26745</name>
</gene>
<organism evidence="1 2">
    <name type="scientific">Catenulispora pinistramenti</name>
    <dbReference type="NCBI Taxonomy" id="2705254"/>
    <lineage>
        <taxon>Bacteria</taxon>
        <taxon>Bacillati</taxon>
        <taxon>Actinomycetota</taxon>
        <taxon>Actinomycetes</taxon>
        <taxon>Catenulisporales</taxon>
        <taxon>Catenulisporaceae</taxon>
        <taxon>Catenulispora</taxon>
    </lineage>
</organism>